<proteinExistence type="predicted"/>
<protein>
    <submittedName>
        <fullName evidence="1">Uncharacterized protein</fullName>
    </submittedName>
</protein>
<reference evidence="1 2" key="1">
    <citation type="submission" date="2024-01" db="EMBL/GenBank/DDBJ databases">
        <title>Chryseobacterium sp. T9W2-O.</title>
        <authorList>
            <person name="Maltman C."/>
        </authorList>
    </citation>
    <scope>NUCLEOTIDE SEQUENCE [LARGE SCALE GENOMIC DNA]</scope>
    <source>
        <strain evidence="1 2">T9W2-O</strain>
    </source>
</reference>
<gene>
    <name evidence="1" type="ORF">SOP96_09180</name>
</gene>
<dbReference type="RefSeq" id="WP_326320684.1">
    <property type="nucleotide sequence ID" value="NZ_JAYLAA010000037.1"/>
</dbReference>
<evidence type="ECO:0000313" key="1">
    <source>
        <dbReference type="EMBL" id="MEC3875881.1"/>
    </source>
</evidence>
<dbReference type="EMBL" id="JAYLAA010000037">
    <property type="protein sequence ID" value="MEC3875881.1"/>
    <property type="molecule type" value="Genomic_DNA"/>
</dbReference>
<keyword evidence="2" id="KW-1185">Reference proteome</keyword>
<name>A0ABU6HS62_9FLAO</name>
<evidence type="ECO:0000313" key="2">
    <source>
        <dbReference type="Proteomes" id="UP001348397"/>
    </source>
</evidence>
<comment type="caution">
    <text evidence="1">The sequence shown here is derived from an EMBL/GenBank/DDBJ whole genome shotgun (WGS) entry which is preliminary data.</text>
</comment>
<accession>A0ABU6HS62</accession>
<sequence length="77" mass="9120">MNTLMNLSHHDKISEKLEFIEQWLPARYTTSVNIILKKQTKDPVYIRKVKNKKISDPEVTDALYKLSLINKFQTEKN</sequence>
<dbReference type="Proteomes" id="UP001348397">
    <property type="component" value="Unassembled WGS sequence"/>
</dbReference>
<organism evidence="1 2">
    <name type="scientific">Chryseobacterium salviniae</name>
    <dbReference type="NCBI Taxonomy" id="3101750"/>
    <lineage>
        <taxon>Bacteria</taxon>
        <taxon>Pseudomonadati</taxon>
        <taxon>Bacteroidota</taxon>
        <taxon>Flavobacteriia</taxon>
        <taxon>Flavobacteriales</taxon>
        <taxon>Weeksellaceae</taxon>
        <taxon>Chryseobacterium group</taxon>
        <taxon>Chryseobacterium</taxon>
    </lineage>
</organism>